<accession>A0ABW2YDN8</accession>
<dbReference type="EMBL" id="JBHTIF010000001">
    <property type="protein sequence ID" value="MFD0725847.1"/>
    <property type="molecule type" value="Genomic_DNA"/>
</dbReference>
<dbReference type="RefSeq" id="WP_386823425.1">
    <property type="nucleotide sequence ID" value="NZ_JBHTIF010000001.1"/>
</dbReference>
<dbReference type="Gene3D" id="3.20.10.10">
    <property type="entry name" value="D-amino Acid Aminotransferase, subunit A, domain 2"/>
    <property type="match status" value="1"/>
</dbReference>
<dbReference type="Gene3D" id="3.30.470.10">
    <property type="match status" value="1"/>
</dbReference>
<comment type="catalytic activity">
    <reaction evidence="7 10">
        <text>L-valine + 2-oxoglutarate = 3-methyl-2-oxobutanoate + L-glutamate</text>
        <dbReference type="Rhea" id="RHEA:24813"/>
        <dbReference type="ChEBI" id="CHEBI:11851"/>
        <dbReference type="ChEBI" id="CHEBI:16810"/>
        <dbReference type="ChEBI" id="CHEBI:29985"/>
        <dbReference type="ChEBI" id="CHEBI:57762"/>
        <dbReference type="EC" id="2.6.1.42"/>
    </reaction>
</comment>
<dbReference type="InterPro" id="IPR050571">
    <property type="entry name" value="Class-IV_PLP-Dep_Aminotrnsfr"/>
</dbReference>
<dbReference type="PANTHER" id="PTHR42743:SF4">
    <property type="entry name" value="BRANCHED-CHAIN-AMINO-ACID AMINOTRANSFERASE-RELATED"/>
    <property type="match status" value="1"/>
</dbReference>
<evidence type="ECO:0000256" key="8">
    <source>
        <dbReference type="ARBA" id="ARBA00048798"/>
    </source>
</evidence>
<keyword evidence="10" id="KW-0663">Pyridoxal phosphate</keyword>
<evidence type="ECO:0000256" key="9">
    <source>
        <dbReference type="ARBA" id="ARBA00049229"/>
    </source>
</evidence>
<keyword evidence="12" id="KW-1185">Reference proteome</keyword>
<keyword evidence="10" id="KW-0100">Branched-chain amino acid biosynthesis</keyword>
<dbReference type="GO" id="GO:0004084">
    <property type="term" value="F:branched-chain-amino-acid transaminase activity"/>
    <property type="evidence" value="ECO:0007669"/>
    <property type="project" value="UniProtKB-EC"/>
</dbReference>
<evidence type="ECO:0000313" key="11">
    <source>
        <dbReference type="EMBL" id="MFD0725847.1"/>
    </source>
</evidence>
<comment type="pathway">
    <text evidence="1 10">Amino-acid biosynthesis; L-isoleucine biosynthesis; L-isoleucine from 2-oxobutanoate: step 4/4.</text>
</comment>
<gene>
    <name evidence="10 11" type="primary">ilvE</name>
    <name evidence="11" type="ORF">ACFQ0E_09580</name>
</gene>
<dbReference type="InterPro" id="IPR036038">
    <property type="entry name" value="Aminotransferase-like"/>
</dbReference>
<comment type="pathway">
    <text evidence="2 10">Amino-acid biosynthesis; L-valine biosynthesis; L-valine from pyruvate: step 4/4.</text>
</comment>
<evidence type="ECO:0000256" key="3">
    <source>
        <dbReference type="ARBA" id="ARBA00005072"/>
    </source>
</evidence>
<dbReference type="InterPro" id="IPR043131">
    <property type="entry name" value="BCAT-like_N"/>
</dbReference>
<comment type="cofactor">
    <cofactor evidence="10">
        <name>pyridoxal 5'-phosphate</name>
        <dbReference type="ChEBI" id="CHEBI:597326"/>
    </cofactor>
</comment>
<dbReference type="SUPFAM" id="SSF56752">
    <property type="entry name" value="D-aminoacid aminotransferase-like PLP-dependent enzymes"/>
    <property type="match status" value="1"/>
</dbReference>
<evidence type="ECO:0000256" key="10">
    <source>
        <dbReference type="RuleBase" id="RU364094"/>
    </source>
</evidence>
<dbReference type="Pfam" id="PF01063">
    <property type="entry name" value="Aminotran_4"/>
    <property type="match status" value="1"/>
</dbReference>
<dbReference type="NCBIfam" id="TIGR01122">
    <property type="entry name" value="ilvE_I"/>
    <property type="match status" value="1"/>
</dbReference>
<dbReference type="InterPro" id="IPR001544">
    <property type="entry name" value="Aminotrans_IV"/>
</dbReference>
<keyword evidence="10" id="KW-0028">Amino-acid biosynthesis</keyword>
<sequence>MSFTPRFAWHNGQIVPWDDCVVHVRTQGAFWGANVFEGVRAYWQADEAQLRLFRLQDHLDRLHRSMKCIAMPCRYSDEEIRSGCQTLLRANEVAGDAHVCIVGYFGMGPNFDPLCYTEDAGLHITAIPAPRSPRFHAGAAACISSWRRISDDTMPPRIKTGANYHNSRLAQHEAIRNGYDTCLITNQRGTVSEAPGACFVMVRDGRLVTPPGTSGVLEGITLATIETLARETLGVDLERREIDRTELYLADELFLCGTLAEITPITTIDRIAVGSGQVGVLTKRLQAVFDATVLGTDNPAWSMPVYADSERHTRKTDDALEQVV</sequence>
<dbReference type="InterPro" id="IPR005785">
    <property type="entry name" value="B_amino_transI"/>
</dbReference>
<organism evidence="11 12">
    <name type="scientific">Lysobacter brunescens</name>
    <dbReference type="NCBI Taxonomy" id="262323"/>
    <lineage>
        <taxon>Bacteria</taxon>
        <taxon>Pseudomonadati</taxon>
        <taxon>Pseudomonadota</taxon>
        <taxon>Gammaproteobacteria</taxon>
        <taxon>Lysobacterales</taxon>
        <taxon>Lysobacteraceae</taxon>
        <taxon>Lysobacter</taxon>
    </lineage>
</organism>
<evidence type="ECO:0000256" key="4">
    <source>
        <dbReference type="ARBA" id="ARBA00009320"/>
    </source>
</evidence>
<comment type="pathway">
    <text evidence="3 10">Amino-acid biosynthesis; L-leucine biosynthesis; L-leucine from 3-methyl-2-oxobutanoate: step 4/4.</text>
</comment>
<dbReference type="Proteomes" id="UP001597110">
    <property type="component" value="Unassembled WGS sequence"/>
</dbReference>
<comment type="catalytic activity">
    <reaction evidence="8 10">
        <text>L-isoleucine + 2-oxoglutarate = (S)-3-methyl-2-oxopentanoate + L-glutamate</text>
        <dbReference type="Rhea" id="RHEA:24801"/>
        <dbReference type="ChEBI" id="CHEBI:16810"/>
        <dbReference type="ChEBI" id="CHEBI:29985"/>
        <dbReference type="ChEBI" id="CHEBI:35146"/>
        <dbReference type="ChEBI" id="CHEBI:58045"/>
        <dbReference type="EC" id="2.6.1.42"/>
    </reaction>
</comment>
<comment type="similarity">
    <text evidence="4 10">Belongs to the class-IV pyridoxal-phosphate-dependent aminotransferase family.</text>
</comment>
<evidence type="ECO:0000256" key="2">
    <source>
        <dbReference type="ARBA" id="ARBA00004931"/>
    </source>
</evidence>
<comment type="catalytic activity">
    <reaction evidence="9 10">
        <text>L-leucine + 2-oxoglutarate = 4-methyl-2-oxopentanoate + L-glutamate</text>
        <dbReference type="Rhea" id="RHEA:18321"/>
        <dbReference type="ChEBI" id="CHEBI:16810"/>
        <dbReference type="ChEBI" id="CHEBI:17865"/>
        <dbReference type="ChEBI" id="CHEBI:29985"/>
        <dbReference type="ChEBI" id="CHEBI:57427"/>
        <dbReference type="EC" id="2.6.1.42"/>
    </reaction>
</comment>
<evidence type="ECO:0000256" key="5">
    <source>
        <dbReference type="ARBA" id="ARBA00022576"/>
    </source>
</evidence>
<comment type="function">
    <text evidence="10">Acts on leucine, isoleucine and valine.</text>
</comment>
<evidence type="ECO:0000313" key="12">
    <source>
        <dbReference type="Proteomes" id="UP001597110"/>
    </source>
</evidence>
<name>A0ABW2YDN8_9GAMM</name>
<dbReference type="PANTHER" id="PTHR42743">
    <property type="entry name" value="AMINO-ACID AMINOTRANSFERASE"/>
    <property type="match status" value="1"/>
</dbReference>
<evidence type="ECO:0000256" key="1">
    <source>
        <dbReference type="ARBA" id="ARBA00004824"/>
    </source>
</evidence>
<proteinExistence type="inferred from homology"/>
<reference evidence="12" key="1">
    <citation type="journal article" date="2019" name="Int. J. Syst. Evol. Microbiol.">
        <title>The Global Catalogue of Microorganisms (GCM) 10K type strain sequencing project: providing services to taxonomists for standard genome sequencing and annotation.</title>
        <authorList>
            <consortium name="The Broad Institute Genomics Platform"/>
            <consortium name="The Broad Institute Genome Sequencing Center for Infectious Disease"/>
            <person name="Wu L."/>
            <person name="Ma J."/>
        </authorList>
    </citation>
    <scope>NUCLEOTIDE SEQUENCE [LARGE SCALE GENOMIC DNA]</scope>
    <source>
        <strain evidence="12">CCUG 55585</strain>
    </source>
</reference>
<evidence type="ECO:0000256" key="6">
    <source>
        <dbReference type="ARBA" id="ARBA00022679"/>
    </source>
</evidence>
<dbReference type="EC" id="2.6.1.42" evidence="10"/>
<keyword evidence="6 10" id="KW-0808">Transferase</keyword>
<protein>
    <recommendedName>
        <fullName evidence="10">Branched-chain-amino-acid aminotransferase</fullName>
        <shortName evidence="10">BCAT</shortName>
        <ecNumber evidence="10">2.6.1.42</ecNumber>
    </recommendedName>
</protein>
<keyword evidence="5 10" id="KW-0032">Aminotransferase</keyword>
<dbReference type="InterPro" id="IPR043132">
    <property type="entry name" value="BCAT-like_C"/>
</dbReference>
<dbReference type="CDD" id="cd00449">
    <property type="entry name" value="PLPDE_IV"/>
    <property type="match status" value="1"/>
</dbReference>
<comment type="caution">
    <text evidence="11">The sequence shown here is derived from an EMBL/GenBank/DDBJ whole genome shotgun (WGS) entry which is preliminary data.</text>
</comment>
<evidence type="ECO:0000256" key="7">
    <source>
        <dbReference type="ARBA" id="ARBA00048212"/>
    </source>
</evidence>